<dbReference type="AlphaFoldDB" id="A0A2P7QZ30"/>
<protein>
    <submittedName>
        <fullName evidence="2">Uncharacterized protein</fullName>
    </submittedName>
</protein>
<name>A0A2P7QZ30_9SPHN</name>
<evidence type="ECO:0000313" key="2">
    <source>
        <dbReference type="EMBL" id="PSJ43218.1"/>
    </source>
</evidence>
<sequence length="120" mass="12769">MGDGSCVAAKANTQPFFLFPACGGRRPPRNPAPTTSAAFGIIAGHAGRFAIRKEEEMVPLNDPLVASSDEQDGRIVQQQLRANLSRSIDIWLRRTHAGGSAEPRAAARSNNDTTPSRTAA</sequence>
<proteinExistence type="predicted"/>
<dbReference type="EMBL" id="PXYI01000001">
    <property type="protein sequence ID" value="PSJ43218.1"/>
    <property type="molecule type" value="Genomic_DNA"/>
</dbReference>
<accession>A0A2P7QZ30</accession>
<evidence type="ECO:0000256" key="1">
    <source>
        <dbReference type="SAM" id="MobiDB-lite"/>
    </source>
</evidence>
<feature type="region of interest" description="Disordered" evidence="1">
    <location>
        <begin position="96"/>
        <end position="120"/>
    </location>
</feature>
<organism evidence="2 3">
    <name type="scientific">Allosphingosinicella deserti</name>
    <dbReference type="NCBI Taxonomy" id="2116704"/>
    <lineage>
        <taxon>Bacteria</taxon>
        <taxon>Pseudomonadati</taxon>
        <taxon>Pseudomonadota</taxon>
        <taxon>Alphaproteobacteria</taxon>
        <taxon>Sphingomonadales</taxon>
        <taxon>Sphingomonadaceae</taxon>
        <taxon>Allosphingosinicella</taxon>
    </lineage>
</organism>
<feature type="compositionally biased region" description="Polar residues" evidence="1">
    <location>
        <begin position="108"/>
        <end position="120"/>
    </location>
</feature>
<gene>
    <name evidence="2" type="ORF">C7I55_02225</name>
</gene>
<evidence type="ECO:0000313" key="3">
    <source>
        <dbReference type="Proteomes" id="UP000241167"/>
    </source>
</evidence>
<keyword evidence="3" id="KW-1185">Reference proteome</keyword>
<reference evidence="2 3" key="1">
    <citation type="submission" date="2018-03" db="EMBL/GenBank/DDBJ databases">
        <title>The draft genome of Sphingosinicella sp. GL-C-18.</title>
        <authorList>
            <person name="Liu L."/>
            <person name="Li L."/>
            <person name="Liang L."/>
            <person name="Zhang X."/>
            <person name="Wang T."/>
        </authorList>
    </citation>
    <scope>NUCLEOTIDE SEQUENCE [LARGE SCALE GENOMIC DNA]</scope>
    <source>
        <strain evidence="2 3">GL-C-18</strain>
    </source>
</reference>
<dbReference type="Proteomes" id="UP000241167">
    <property type="component" value="Unassembled WGS sequence"/>
</dbReference>
<comment type="caution">
    <text evidence="2">The sequence shown here is derived from an EMBL/GenBank/DDBJ whole genome shotgun (WGS) entry which is preliminary data.</text>
</comment>